<reference evidence="1" key="1">
    <citation type="journal article" date="2020" name="mSystems">
        <title>Genome- and Community-Level Interaction Insights into Carbon Utilization and Element Cycling Functions of Hydrothermarchaeota in Hydrothermal Sediment.</title>
        <authorList>
            <person name="Zhou Z."/>
            <person name="Liu Y."/>
            <person name="Xu W."/>
            <person name="Pan J."/>
            <person name="Luo Z.H."/>
            <person name="Li M."/>
        </authorList>
    </citation>
    <scope>NUCLEOTIDE SEQUENCE [LARGE SCALE GENOMIC DNA]</scope>
    <source>
        <strain evidence="1">SpSt-222</strain>
    </source>
</reference>
<protein>
    <submittedName>
        <fullName evidence="1">Uncharacterized protein</fullName>
    </submittedName>
</protein>
<gene>
    <name evidence="1" type="ORF">ENP47_11635</name>
</gene>
<comment type="caution">
    <text evidence="1">The sequence shown here is derived from an EMBL/GenBank/DDBJ whole genome shotgun (WGS) entry which is preliminary data.</text>
</comment>
<accession>A0A7C2BGZ3</accession>
<dbReference type="AlphaFoldDB" id="A0A7C2BGZ3"/>
<dbReference type="EMBL" id="DSJL01000011">
    <property type="protein sequence ID" value="HEF66228.1"/>
    <property type="molecule type" value="Genomic_DNA"/>
</dbReference>
<sequence>MSTAEPTIDRSFLQAVRKAAGFRVSPRQIAPVMEALERRHRPITPETVAELVVAIEQGERSARQRRNADLWRLVGAYLALEGKPAHPEAQRALLGRVRRILGERQPDRVLLEVAAALGAAGHPLEARTIADAVRWLESRLGPALTAEVIQPYLKQAVEAVATTPPKTAPRRQPRR</sequence>
<name>A0A7C2BGZ3_THERO</name>
<evidence type="ECO:0000313" key="1">
    <source>
        <dbReference type="EMBL" id="HEF66228.1"/>
    </source>
</evidence>
<proteinExistence type="predicted"/>
<organism evidence="1">
    <name type="scientific">Thermomicrobium roseum</name>
    <dbReference type="NCBI Taxonomy" id="500"/>
    <lineage>
        <taxon>Bacteria</taxon>
        <taxon>Pseudomonadati</taxon>
        <taxon>Thermomicrobiota</taxon>
        <taxon>Thermomicrobia</taxon>
        <taxon>Thermomicrobiales</taxon>
        <taxon>Thermomicrobiaceae</taxon>
        <taxon>Thermomicrobium</taxon>
    </lineage>
</organism>